<name>A0A9P8C6V7_9HELO</name>
<proteinExistence type="predicted"/>
<protein>
    <submittedName>
        <fullName evidence="2">Uncharacterized protein</fullName>
    </submittedName>
</protein>
<gene>
    <name evidence="2" type="ORF">BJ875DRAFT_11843</name>
</gene>
<feature type="signal peptide" evidence="1">
    <location>
        <begin position="1"/>
        <end position="20"/>
    </location>
</feature>
<organism evidence="2 3">
    <name type="scientific">Amylocarpus encephaloides</name>
    <dbReference type="NCBI Taxonomy" id="45428"/>
    <lineage>
        <taxon>Eukaryota</taxon>
        <taxon>Fungi</taxon>
        <taxon>Dikarya</taxon>
        <taxon>Ascomycota</taxon>
        <taxon>Pezizomycotina</taxon>
        <taxon>Leotiomycetes</taxon>
        <taxon>Helotiales</taxon>
        <taxon>Helotiales incertae sedis</taxon>
        <taxon>Amylocarpus</taxon>
    </lineage>
</organism>
<dbReference type="EMBL" id="MU251463">
    <property type="protein sequence ID" value="KAG9234436.1"/>
    <property type="molecule type" value="Genomic_DNA"/>
</dbReference>
<evidence type="ECO:0000313" key="2">
    <source>
        <dbReference type="EMBL" id="KAG9234436.1"/>
    </source>
</evidence>
<dbReference type="AlphaFoldDB" id="A0A9P8C6V7"/>
<feature type="chain" id="PRO_5040488473" evidence="1">
    <location>
        <begin position="21"/>
        <end position="145"/>
    </location>
</feature>
<evidence type="ECO:0000256" key="1">
    <source>
        <dbReference type="SAM" id="SignalP"/>
    </source>
</evidence>
<dbReference type="Proteomes" id="UP000824998">
    <property type="component" value="Unassembled WGS sequence"/>
</dbReference>
<reference evidence="2" key="1">
    <citation type="journal article" date="2021" name="IMA Fungus">
        <title>Genomic characterization of three marine fungi, including Emericellopsis atlantica sp. nov. with signatures of a generalist lifestyle and marine biomass degradation.</title>
        <authorList>
            <person name="Hagestad O.C."/>
            <person name="Hou L."/>
            <person name="Andersen J.H."/>
            <person name="Hansen E.H."/>
            <person name="Altermark B."/>
            <person name="Li C."/>
            <person name="Kuhnert E."/>
            <person name="Cox R.J."/>
            <person name="Crous P.W."/>
            <person name="Spatafora J.W."/>
            <person name="Lail K."/>
            <person name="Amirebrahimi M."/>
            <person name="Lipzen A."/>
            <person name="Pangilinan J."/>
            <person name="Andreopoulos W."/>
            <person name="Hayes R.D."/>
            <person name="Ng V."/>
            <person name="Grigoriev I.V."/>
            <person name="Jackson S.A."/>
            <person name="Sutton T.D.S."/>
            <person name="Dobson A.D.W."/>
            <person name="Rama T."/>
        </authorList>
    </citation>
    <scope>NUCLEOTIDE SEQUENCE</scope>
    <source>
        <strain evidence="2">TRa018bII</strain>
    </source>
</reference>
<keyword evidence="1" id="KW-0732">Signal</keyword>
<comment type="caution">
    <text evidence="2">The sequence shown here is derived from an EMBL/GenBank/DDBJ whole genome shotgun (WGS) entry which is preliminary data.</text>
</comment>
<accession>A0A9P8C6V7</accession>
<keyword evidence="3" id="KW-1185">Reference proteome</keyword>
<evidence type="ECO:0000313" key="3">
    <source>
        <dbReference type="Proteomes" id="UP000824998"/>
    </source>
</evidence>
<sequence>MQFTTSAAFALTSLLALATASPLETRGVWPGVRGDYDHPNIMSLQIKNSTGSWYLNVKLNELTYCFPPGSGGAKICGANEIIPQKTMLFGKVKEEEVECRAYGDLDGFQPASKPFGVAAPAQITTPTDEELVGSILCYVKGKHFG</sequence>